<keyword evidence="5" id="KW-0418">Kinase</keyword>
<evidence type="ECO:0000256" key="3">
    <source>
        <dbReference type="ARBA" id="ARBA00022679"/>
    </source>
</evidence>
<dbReference type="PROSITE" id="PS00109">
    <property type="entry name" value="PROTEIN_KINASE_TYR"/>
    <property type="match status" value="1"/>
</dbReference>
<evidence type="ECO:0000259" key="9">
    <source>
        <dbReference type="PROSITE" id="PS50011"/>
    </source>
</evidence>
<dbReference type="EMBL" id="CAUYUJ010006211">
    <property type="protein sequence ID" value="CAK0816497.1"/>
    <property type="molecule type" value="Genomic_DNA"/>
</dbReference>
<organism evidence="10 11">
    <name type="scientific">Prorocentrum cordatum</name>
    <dbReference type="NCBI Taxonomy" id="2364126"/>
    <lineage>
        <taxon>Eukaryota</taxon>
        <taxon>Sar</taxon>
        <taxon>Alveolata</taxon>
        <taxon>Dinophyceae</taxon>
        <taxon>Prorocentrales</taxon>
        <taxon>Prorocentraceae</taxon>
        <taxon>Prorocentrum</taxon>
    </lineage>
</organism>
<keyword evidence="4" id="KW-0547">Nucleotide-binding</keyword>
<dbReference type="PROSITE" id="PS50011">
    <property type="entry name" value="PROTEIN_KINASE_DOM"/>
    <property type="match status" value="1"/>
</dbReference>
<keyword evidence="6" id="KW-0067">ATP-binding</keyword>
<comment type="catalytic activity">
    <reaction evidence="8">
        <text>L-seryl-[protein] + ATP = O-phospho-L-seryl-[protein] + ADP + H(+)</text>
        <dbReference type="Rhea" id="RHEA:17989"/>
        <dbReference type="Rhea" id="RHEA-COMP:9863"/>
        <dbReference type="Rhea" id="RHEA-COMP:11604"/>
        <dbReference type="ChEBI" id="CHEBI:15378"/>
        <dbReference type="ChEBI" id="CHEBI:29999"/>
        <dbReference type="ChEBI" id="CHEBI:30616"/>
        <dbReference type="ChEBI" id="CHEBI:83421"/>
        <dbReference type="ChEBI" id="CHEBI:456216"/>
        <dbReference type="EC" id="2.7.11.1"/>
    </reaction>
</comment>
<proteinExistence type="predicted"/>
<name>A0ABN9RET7_9DINO</name>
<keyword evidence="3" id="KW-0808">Transferase</keyword>
<evidence type="ECO:0000256" key="7">
    <source>
        <dbReference type="ARBA" id="ARBA00047899"/>
    </source>
</evidence>
<evidence type="ECO:0000256" key="5">
    <source>
        <dbReference type="ARBA" id="ARBA00022777"/>
    </source>
</evidence>
<dbReference type="Proteomes" id="UP001189429">
    <property type="component" value="Unassembled WGS sequence"/>
</dbReference>
<gene>
    <name evidence="10" type="ORF">PCOR1329_LOCUS19442</name>
</gene>
<dbReference type="PANTHER" id="PTHR24343">
    <property type="entry name" value="SERINE/THREONINE KINASE"/>
    <property type="match status" value="1"/>
</dbReference>
<dbReference type="EC" id="2.7.11.1" evidence="1"/>
<evidence type="ECO:0000256" key="6">
    <source>
        <dbReference type="ARBA" id="ARBA00022840"/>
    </source>
</evidence>
<comment type="caution">
    <text evidence="10">The sequence shown here is derived from an EMBL/GenBank/DDBJ whole genome shotgun (WGS) entry which is preliminary data.</text>
</comment>
<keyword evidence="11" id="KW-1185">Reference proteome</keyword>
<dbReference type="Gene3D" id="1.10.510.10">
    <property type="entry name" value="Transferase(Phosphotransferase) domain 1"/>
    <property type="match status" value="2"/>
</dbReference>
<evidence type="ECO:0000256" key="1">
    <source>
        <dbReference type="ARBA" id="ARBA00012513"/>
    </source>
</evidence>
<comment type="catalytic activity">
    <reaction evidence="7">
        <text>L-threonyl-[protein] + ATP = O-phospho-L-threonyl-[protein] + ADP + H(+)</text>
        <dbReference type="Rhea" id="RHEA:46608"/>
        <dbReference type="Rhea" id="RHEA-COMP:11060"/>
        <dbReference type="Rhea" id="RHEA-COMP:11605"/>
        <dbReference type="ChEBI" id="CHEBI:15378"/>
        <dbReference type="ChEBI" id="CHEBI:30013"/>
        <dbReference type="ChEBI" id="CHEBI:30616"/>
        <dbReference type="ChEBI" id="CHEBI:61977"/>
        <dbReference type="ChEBI" id="CHEBI:456216"/>
        <dbReference type="EC" id="2.7.11.1"/>
    </reaction>
</comment>
<dbReference type="InterPro" id="IPR011009">
    <property type="entry name" value="Kinase-like_dom_sf"/>
</dbReference>
<evidence type="ECO:0000256" key="2">
    <source>
        <dbReference type="ARBA" id="ARBA00022527"/>
    </source>
</evidence>
<evidence type="ECO:0000256" key="8">
    <source>
        <dbReference type="ARBA" id="ARBA00048679"/>
    </source>
</evidence>
<dbReference type="InterPro" id="IPR000719">
    <property type="entry name" value="Prot_kinase_dom"/>
</dbReference>
<protein>
    <recommendedName>
        <fullName evidence="1">non-specific serine/threonine protein kinase</fullName>
        <ecNumber evidence="1">2.7.11.1</ecNumber>
    </recommendedName>
</protein>
<sequence length="389" mass="43890">MAAPDAAAGEANLNFFYEFATLDDSPPAGDFVKIRRIAECGPDPHGVNQGRIELHMWSRSEEPVAVKRVKSDFVYINRGREPDDRRNHFPPRASPRRHQEDMLTEIGTYRYLFREGGVPEYILRMHTVFQRGDDIWLVLENATGGDLFNRCLEVHTGEGRDAISQRVRRWMWQLLQAVSYMHGRAVGHRDISLENVLLNGDDVRLMDFGQAVRSHSEAGRELRYFRYFGQAGKDYYRPCNMYVPAAPLEWVAPTGSSGGQVVFYPGTVADFFCEVALPPDAVPGERCTVEPAGYHVRPADVFACAVCAFILSTSLPPWKVAHPSDGTFKWVCRSGIVALLRAWGHELAPEVEDFMARAMNMDASQRPTSDALLEHAWFEPIRREGVEGT</sequence>
<evidence type="ECO:0000256" key="4">
    <source>
        <dbReference type="ARBA" id="ARBA00022741"/>
    </source>
</evidence>
<dbReference type="InterPro" id="IPR008266">
    <property type="entry name" value="Tyr_kinase_AS"/>
</dbReference>
<dbReference type="SUPFAM" id="SSF56112">
    <property type="entry name" value="Protein kinase-like (PK-like)"/>
    <property type="match status" value="1"/>
</dbReference>
<dbReference type="Pfam" id="PF00069">
    <property type="entry name" value="Pkinase"/>
    <property type="match status" value="1"/>
</dbReference>
<accession>A0ABN9RET7</accession>
<reference evidence="10" key="1">
    <citation type="submission" date="2023-10" db="EMBL/GenBank/DDBJ databases">
        <authorList>
            <person name="Chen Y."/>
            <person name="Shah S."/>
            <person name="Dougan E. K."/>
            <person name="Thang M."/>
            <person name="Chan C."/>
        </authorList>
    </citation>
    <scope>NUCLEOTIDE SEQUENCE [LARGE SCALE GENOMIC DNA]</scope>
</reference>
<keyword evidence="2" id="KW-0723">Serine/threonine-protein kinase</keyword>
<evidence type="ECO:0000313" key="11">
    <source>
        <dbReference type="Proteomes" id="UP001189429"/>
    </source>
</evidence>
<evidence type="ECO:0000313" key="10">
    <source>
        <dbReference type="EMBL" id="CAK0816497.1"/>
    </source>
</evidence>
<feature type="domain" description="Protein kinase" evidence="9">
    <location>
        <begin position="20"/>
        <end position="378"/>
    </location>
</feature>